<dbReference type="Ensembl" id="ENSSMAT00000017355.2">
    <property type="protein sequence ID" value="ENSSMAP00000017145.2"/>
    <property type="gene ID" value="ENSSMAG00000010510.2"/>
</dbReference>
<dbReference type="GeneTree" id="ENSGT00940000176950"/>
<proteinExistence type="predicted"/>
<reference evidence="2" key="2">
    <citation type="submission" date="2025-08" db="UniProtKB">
        <authorList>
            <consortium name="Ensembl"/>
        </authorList>
    </citation>
    <scope>IDENTIFICATION</scope>
</reference>
<name>A0A8D3AEU0_SCOMX</name>
<accession>A0A8D3AEU0</accession>
<evidence type="ECO:0000256" key="1">
    <source>
        <dbReference type="SAM" id="MobiDB-lite"/>
    </source>
</evidence>
<evidence type="ECO:0000313" key="3">
    <source>
        <dbReference type="Proteomes" id="UP000694558"/>
    </source>
</evidence>
<organism evidence="2 3">
    <name type="scientific">Scophthalmus maximus</name>
    <name type="common">Turbot</name>
    <name type="synonym">Psetta maxima</name>
    <dbReference type="NCBI Taxonomy" id="52904"/>
    <lineage>
        <taxon>Eukaryota</taxon>
        <taxon>Metazoa</taxon>
        <taxon>Chordata</taxon>
        <taxon>Craniata</taxon>
        <taxon>Vertebrata</taxon>
        <taxon>Euteleostomi</taxon>
        <taxon>Actinopterygii</taxon>
        <taxon>Neopterygii</taxon>
        <taxon>Teleostei</taxon>
        <taxon>Neoteleostei</taxon>
        <taxon>Acanthomorphata</taxon>
        <taxon>Carangaria</taxon>
        <taxon>Pleuronectiformes</taxon>
        <taxon>Pleuronectoidei</taxon>
        <taxon>Scophthalmidae</taxon>
        <taxon>Scophthalmus</taxon>
    </lineage>
</organism>
<reference evidence="2" key="1">
    <citation type="submission" date="2023-05" db="EMBL/GenBank/DDBJ databases">
        <title>High-quality long-read genome of Scophthalmus maximus.</title>
        <authorList>
            <person name="Lien S."/>
            <person name="Martinez P."/>
        </authorList>
    </citation>
    <scope>NUCLEOTIDE SEQUENCE [LARGE SCALE GENOMIC DNA]</scope>
</reference>
<dbReference type="AlphaFoldDB" id="A0A8D3AEU0"/>
<evidence type="ECO:0000313" key="2">
    <source>
        <dbReference type="Ensembl" id="ENSSMAP00000017145.2"/>
    </source>
</evidence>
<feature type="region of interest" description="Disordered" evidence="1">
    <location>
        <begin position="17"/>
        <end position="49"/>
    </location>
</feature>
<protein>
    <submittedName>
        <fullName evidence="2">Uncharacterized protein</fullName>
    </submittedName>
</protein>
<dbReference type="Proteomes" id="UP000694558">
    <property type="component" value="Chromosome 9"/>
</dbReference>
<sequence>MREESVLSISAQQKVHKHTQAHTHAGTLKRLPQPLLHQRHTQRTQGDGQGKVPCLVDAFTAGATVQTELQVLGGVVGLSQLLWDPHCQGQVAAQLANDYSHTNVASVQLDMVPRGAVDGVSTAHSAIIKGGREVVCNSLVDPLVCATLIGLKDDVSAFSGVSICCFSLSHVIFTEMSLRFCLIVGKNKYHGN</sequence>